<dbReference type="InterPro" id="IPR006726">
    <property type="entry name" value="PHBA_efflux_AaeB/fusaric-R"/>
</dbReference>
<evidence type="ECO:0000256" key="2">
    <source>
        <dbReference type="ARBA" id="ARBA00022448"/>
    </source>
</evidence>
<evidence type="ECO:0000256" key="7">
    <source>
        <dbReference type="SAM" id="Phobius"/>
    </source>
</evidence>
<evidence type="ECO:0000256" key="3">
    <source>
        <dbReference type="ARBA" id="ARBA00022475"/>
    </source>
</evidence>
<feature type="transmembrane region" description="Helical" evidence="7">
    <location>
        <begin position="433"/>
        <end position="451"/>
    </location>
</feature>
<sequence length="667" mass="70073">MMPKTDELLFALKTFAGAMTALWISLWLGLENPYWAMATAFIVAQPLTGAMRSKAVYRFIGTLVGATAAVAIIPNLVNAPLLASLAMALWVGFCLYLSLLDRTPRAYMFMLAGYTAGIIGFPSVAAPGLIFETALTRVEEIYIGIACTTVVGTVIFPRGLGPVLARRVAGWVRPGIDWATAALEGRGDAPEVHAARRKLAVEATDVAMMTTQLAYDTSNLQSAVPYIAQLRIYMLSMMPVLSSIGDRVAQLRRHGGITPALEKVLDATAAWIQIGGPEDADALHGQINALEDADLSWTGLLRASLAMRLGELVSIIRHERAIRRHVFEGDVAPQSAAIKAEFIAVAAQLRDHGLALFSALSTALAILLVCAVWIVTAWPAGAGAAVMVAVAGSFFAAQDDPAPAIAQMSRNAVIATLGSGFYTFLVLPRMETFAELVLVLLPAGLIIGILVSRPATFGTGMLLGAIGSTNLALDNTYSGNFATYLNNTAALLLGITSALVVTRLIRSVGAAWSARRVIKAGWRDIAAAAGASEPGDPAVLSGRMLDRFGLLVPRLASIPAGTDIATADVLQDLRVGLNVIGLQRCMSTLSPQAQAQSAAVLEGVAAHYRGNPLAPPPPGLLTAIDAATHAAAFDTHVHKEALMMLSGLRSVLFAPAPPPALAGWTSP</sequence>
<feature type="transmembrane region" description="Helical" evidence="7">
    <location>
        <begin position="106"/>
        <end position="129"/>
    </location>
</feature>
<keyword evidence="4 7" id="KW-0812">Transmembrane</keyword>
<keyword evidence="2" id="KW-0813">Transport</keyword>
<feature type="transmembrane region" description="Helical" evidence="7">
    <location>
        <begin position="354"/>
        <end position="374"/>
    </location>
</feature>
<dbReference type="RefSeq" id="WP_284256152.1">
    <property type="nucleotide sequence ID" value="NZ_BSOS01000006.1"/>
</dbReference>
<keyword evidence="5 7" id="KW-1133">Transmembrane helix</keyword>
<feature type="transmembrane region" description="Helical" evidence="7">
    <location>
        <begin position="456"/>
        <end position="473"/>
    </location>
</feature>
<feature type="transmembrane region" description="Helical" evidence="7">
    <location>
        <begin position="141"/>
        <end position="160"/>
    </location>
</feature>
<reference evidence="9" key="1">
    <citation type="journal article" date="2019" name="Int. J. Syst. Evol. Microbiol.">
        <title>The Global Catalogue of Microorganisms (GCM) 10K type strain sequencing project: providing services to taxonomists for standard genome sequencing and annotation.</title>
        <authorList>
            <consortium name="The Broad Institute Genomics Platform"/>
            <consortium name="The Broad Institute Genome Sequencing Center for Infectious Disease"/>
            <person name="Wu L."/>
            <person name="Ma J."/>
        </authorList>
    </citation>
    <scope>NUCLEOTIDE SEQUENCE [LARGE SCALE GENOMIC DNA]</scope>
    <source>
        <strain evidence="9">NBRC 112502</strain>
    </source>
</reference>
<evidence type="ECO:0000256" key="4">
    <source>
        <dbReference type="ARBA" id="ARBA00022692"/>
    </source>
</evidence>
<name>A0ABQ6A314_9PROT</name>
<protein>
    <submittedName>
        <fullName evidence="8">Fusaric acid transporter</fullName>
    </submittedName>
</protein>
<proteinExistence type="predicted"/>
<evidence type="ECO:0000256" key="5">
    <source>
        <dbReference type="ARBA" id="ARBA00022989"/>
    </source>
</evidence>
<feature type="transmembrane region" description="Helical" evidence="7">
    <location>
        <begin position="79"/>
        <end position="99"/>
    </location>
</feature>
<dbReference type="Pfam" id="PF04632">
    <property type="entry name" value="FUSC"/>
    <property type="match status" value="1"/>
</dbReference>
<feature type="transmembrane region" description="Helical" evidence="7">
    <location>
        <begin position="485"/>
        <end position="505"/>
    </location>
</feature>
<dbReference type="EMBL" id="BSOS01000006">
    <property type="protein sequence ID" value="GLR65640.1"/>
    <property type="molecule type" value="Genomic_DNA"/>
</dbReference>
<evidence type="ECO:0000313" key="8">
    <source>
        <dbReference type="EMBL" id="GLR65640.1"/>
    </source>
</evidence>
<feature type="transmembrane region" description="Helical" evidence="7">
    <location>
        <begin position="380"/>
        <end position="397"/>
    </location>
</feature>
<comment type="subcellular location">
    <subcellularLocation>
        <location evidence="1">Cell membrane</location>
        <topology evidence="1">Multi-pass membrane protein</topology>
    </subcellularLocation>
</comment>
<accession>A0ABQ6A314</accession>
<evidence type="ECO:0000313" key="9">
    <source>
        <dbReference type="Proteomes" id="UP001156641"/>
    </source>
</evidence>
<keyword evidence="6 7" id="KW-0472">Membrane</keyword>
<feature type="transmembrane region" description="Helical" evidence="7">
    <location>
        <begin position="409"/>
        <end position="427"/>
    </location>
</feature>
<feature type="transmembrane region" description="Helical" evidence="7">
    <location>
        <begin position="56"/>
        <end position="73"/>
    </location>
</feature>
<comment type="caution">
    <text evidence="8">The sequence shown here is derived from an EMBL/GenBank/DDBJ whole genome shotgun (WGS) entry which is preliminary data.</text>
</comment>
<dbReference type="Proteomes" id="UP001156641">
    <property type="component" value="Unassembled WGS sequence"/>
</dbReference>
<dbReference type="PANTHER" id="PTHR30509">
    <property type="entry name" value="P-HYDROXYBENZOIC ACID EFFLUX PUMP SUBUNIT-RELATED"/>
    <property type="match status" value="1"/>
</dbReference>
<evidence type="ECO:0000256" key="6">
    <source>
        <dbReference type="ARBA" id="ARBA00023136"/>
    </source>
</evidence>
<keyword evidence="9" id="KW-1185">Reference proteome</keyword>
<dbReference type="PANTHER" id="PTHR30509:SF9">
    <property type="entry name" value="MULTIDRUG RESISTANCE PROTEIN MDTO"/>
    <property type="match status" value="1"/>
</dbReference>
<gene>
    <name evidence="8" type="ORF">GCM10010909_03180</name>
</gene>
<evidence type="ECO:0000256" key="1">
    <source>
        <dbReference type="ARBA" id="ARBA00004651"/>
    </source>
</evidence>
<organism evidence="8 9">
    <name type="scientific">Acidocella aquatica</name>
    <dbReference type="NCBI Taxonomy" id="1922313"/>
    <lineage>
        <taxon>Bacteria</taxon>
        <taxon>Pseudomonadati</taxon>
        <taxon>Pseudomonadota</taxon>
        <taxon>Alphaproteobacteria</taxon>
        <taxon>Acetobacterales</taxon>
        <taxon>Acidocellaceae</taxon>
        <taxon>Acidocella</taxon>
    </lineage>
</organism>
<keyword evidence="3" id="KW-1003">Cell membrane</keyword>